<organism evidence="1 2">
    <name type="scientific">Sporosarcina thermotolerans</name>
    <dbReference type="NCBI Taxonomy" id="633404"/>
    <lineage>
        <taxon>Bacteria</taxon>
        <taxon>Bacillati</taxon>
        <taxon>Bacillota</taxon>
        <taxon>Bacilli</taxon>
        <taxon>Bacillales</taxon>
        <taxon>Caryophanaceae</taxon>
        <taxon>Sporosarcina</taxon>
    </lineage>
</organism>
<accession>A0AAW9A8T6</accession>
<dbReference type="RefSeq" id="WP_283733817.1">
    <property type="nucleotide sequence ID" value="NZ_CP125968.1"/>
</dbReference>
<sequence length="46" mass="4920">MAKEKVDLKKIISNLAKLGVSATATKSRLEMLKALAPPANDPQIQS</sequence>
<dbReference type="InterPro" id="IPR049839">
    <property type="entry name" value="Lmo0850-like"/>
</dbReference>
<dbReference type="EMBL" id="JAUBDJ010000009">
    <property type="protein sequence ID" value="MDW0118051.1"/>
    <property type="molecule type" value="Genomic_DNA"/>
</dbReference>
<evidence type="ECO:0000313" key="2">
    <source>
        <dbReference type="Proteomes" id="UP001271648"/>
    </source>
</evidence>
<dbReference type="Proteomes" id="UP001271648">
    <property type="component" value="Unassembled WGS sequence"/>
</dbReference>
<reference evidence="1 2" key="1">
    <citation type="submission" date="2023-06" db="EMBL/GenBank/DDBJ databases">
        <title>Sporosarcina sp. nov., isolated from Korean traditional fermented seafood 'Jeotgal'.</title>
        <authorList>
            <person name="Yang A.I."/>
            <person name="Shin N.-R."/>
        </authorList>
    </citation>
    <scope>NUCLEOTIDE SEQUENCE [LARGE SCALE GENOMIC DNA]</scope>
    <source>
        <strain evidence="1 2">KCTC43456</strain>
    </source>
</reference>
<keyword evidence="2" id="KW-1185">Reference proteome</keyword>
<dbReference type="NCBIfam" id="NF040845">
    <property type="entry name" value="lmo0850_fam"/>
    <property type="match status" value="1"/>
</dbReference>
<name>A0AAW9A8T6_9BACL</name>
<protein>
    <submittedName>
        <fullName evidence="1">Lmo0850 family protein</fullName>
    </submittedName>
</protein>
<proteinExistence type="predicted"/>
<gene>
    <name evidence="1" type="ORF">QTL97_13990</name>
</gene>
<dbReference type="AlphaFoldDB" id="A0AAW9A8T6"/>
<evidence type="ECO:0000313" key="1">
    <source>
        <dbReference type="EMBL" id="MDW0118051.1"/>
    </source>
</evidence>
<comment type="caution">
    <text evidence="1">The sequence shown here is derived from an EMBL/GenBank/DDBJ whole genome shotgun (WGS) entry which is preliminary data.</text>
</comment>